<organism evidence="6 7">
    <name type="scientific">Gossypium tomentosum</name>
    <name type="common">Hawaiian cotton</name>
    <name type="synonym">Gossypium sandvicense</name>
    <dbReference type="NCBI Taxonomy" id="34277"/>
    <lineage>
        <taxon>Eukaryota</taxon>
        <taxon>Viridiplantae</taxon>
        <taxon>Streptophyta</taxon>
        <taxon>Embryophyta</taxon>
        <taxon>Tracheophyta</taxon>
        <taxon>Spermatophyta</taxon>
        <taxon>Magnoliopsida</taxon>
        <taxon>eudicotyledons</taxon>
        <taxon>Gunneridae</taxon>
        <taxon>Pentapetalae</taxon>
        <taxon>rosids</taxon>
        <taxon>malvids</taxon>
        <taxon>Malvales</taxon>
        <taxon>Malvaceae</taxon>
        <taxon>Malvoideae</taxon>
        <taxon>Gossypium</taxon>
    </lineage>
</organism>
<dbReference type="InterPro" id="IPR010987">
    <property type="entry name" value="Glutathione-S-Trfase_C-like"/>
</dbReference>
<evidence type="ECO:0000256" key="4">
    <source>
        <dbReference type="SAM" id="Phobius"/>
    </source>
</evidence>
<name>A0A5D2LUM5_GOSTO</name>
<feature type="domain" description="GST C-terminal" evidence="5">
    <location>
        <begin position="1"/>
        <end position="114"/>
    </location>
</feature>
<gene>
    <name evidence="6" type="ORF">ES332_D02G084100v1</name>
</gene>
<keyword evidence="4" id="KW-1133">Transmembrane helix</keyword>
<comment type="catalytic activity">
    <reaction evidence="3">
        <text>RX + glutathione = an S-substituted glutathione + a halide anion + H(+)</text>
        <dbReference type="Rhea" id="RHEA:16437"/>
        <dbReference type="ChEBI" id="CHEBI:15378"/>
        <dbReference type="ChEBI" id="CHEBI:16042"/>
        <dbReference type="ChEBI" id="CHEBI:17792"/>
        <dbReference type="ChEBI" id="CHEBI:57925"/>
        <dbReference type="ChEBI" id="CHEBI:90779"/>
        <dbReference type="EC" id="2.5.1.18"/>
    </reaction>
</comment>
<evidence type="ECO:0000313" key="7">
    <source>
        <dbReference type="Proteomes" id="UP000322667"/>
    </source>
</evidence>
<dbReference type="SUPFAM" id="SSF47616">
    <property type="entry name" value="GST C-terminal domain-like"/>
    <property type="match status" value="1"/>
</dbReference>
<evidence type="ECO:0000256" key="3">
    <source>
        <dbReference type="ARBA" id="ARBA00047960"/>
    </source>
</evidence>
<dbReference type="PANTHER" id="PTHR43900:SF45">
    <property type="entry name" value="GLUTATHIONE S-TRANSFERASE F9"/>
    <property type="match status" value="1"/>
</dbReference>
<dbReference type="Proteomes" id="UP000322667">
    <property type="component" value="Chromosome D02"/>
</dbReference>
<keyword evidence="2" id="KW-0808">Transferase</keyword>
<dbReference type="InterPro" id="IPR036282">
    <property type="entry name" value="Glutathione-S-Trfase_C_sf"/>
</dbReference>
<dbReference type="EMBL" id="CM017624">
    <property type="protein sequence ID" value="TYH82761.1"/>
    <property type="molecule type" value="Genomic_DNA"/>
</dbReference>
<keyword evidence="4" id="KW-0472">Membrane</keyword>
<dbReference type="PANTHER" id="PTHR43900">
    <property type="entry name" value="GLUTATHIONE S-TRANSFERASE RHO"/>
    <property type="match status" value="1"/>
</dbReference>
<reference evidence="6 7" key="1">
    <citation type="submission" date="2019-07" db="EMBL/GenBank/DDBJ databases">
        <title>WGS assembly of Gossypium tomentosum.</title>
        <authorList>
            <person name="Chen Z.J."/>
            <person name="Sreedasyam A."/>
            <person name="Ando A."/>
            <person name="Song Q."/>
            <person name="De L."/>
            <person name="Hulse-Kemp A."/>
            <person name="Ding M."/>
            <person name="Ye W."/>
            <person name="Kirkbride R."/>
            <person name="Jenkins J."/>
            <person name="Plott C."/>
            <person name="Lovell J."/>
            <person name="Lin Y.-M."/>
            <person name="Vaughn R."/>
            <person name="Liu B."/>
            <person name="Li W."/>
            <person name="Simpson S."/>
            <person name="Scheffler B."/>
            <person name="Saski C."/>
            <person name="Grover C."/>
            <person name="Hu G."/>
            <person name="Conover J."/>
            <person name="Carlson J."/>
            <person name="Shu S."/>
            <person name="Boston L."/>
            <person name="Williams M."/>
            <person name="Peterson D."/>
            <person name="Mcgee K."/>
            <person name="Jones D."/>
            <person name="Wendel J."/>
            <person name="Stelly D."/>
            <person name="Grimwood J."/>
            <person name="Schmutz J."/>
        </authorList>
    </citation>
    <scope>NUCLEOTIDE SEQUENCE [LARGE SCALE GENOMIC DNA]</scope>
    <source>
        <strain evidence="6">7179.01</strain>
    </source>
</reference>
<evidence type="ECO:0000313" key="6">
    <source>
        <dbReference type="EMBL" id="TYH82761.1"/>
    </source>
</evidence>
<sequence>MQPLPLRAAQDLVRFLHQPIYRNQRFKLWLSYFEIYGGLAILLAYFLRLSKNKYLVGDFFSLADLSHLPFTQYLVGQMGKEYMKTSRKHVSAWWDDISSRPSWQKVLQLYAPPF</sequence>
<evidence type="ECO:0000256" key="1">
    <source>
        <dbReference type="ARBA" id="ARBA00012452"/>
    </source>
</evidence>
<protein>
    <recommendedName>
        <fullName evidence="1">glutathione transferase</fullName>
        <ecNumber evidence="1">2.5.1.18</ecNumber>
    </recommendedName>
</protein>
<keyword evidence="4" id="KW-0812">Transmembrane</keyword>
<dbReference type="GO" id="GO:0006749">
    <property type="term" value="P:glutathione metabolic process"/>
    <property type="evidence" value="ECO:0007669"/>
    <property type="project" value="TreeGrafter"/>
</dbReference>
<feature type="transmembrane region" description="Helical" evidence="4">
    <location>
        <begin position="29"/>
        <end position="47"/>
    </location>
</feature>
<dbReference type="AlphaFoldDB" id="A0A5D2LUM5"/>
<dbReference type="EC" id="2.5.1.18" evidence="1"/>
<evidence type="ECO:0000256" key="2">
    <source>
        <dbReference type="ARBA" id="ARBA00022679"/>
    </source>
</evidence>
<dbReference type="GO" id="GO:0043295">
    <property type="term" value="F:glutathione binding"/>
    <property type="evidence" value="ECO:0007669"/>
    <property type="project" value="TreeGrafter"/>
</dbReference>
<dbReference type="Gene3D" id="1.20.1050.10">
    <property type="match status" value="1"/>
</dbReference>
<dbReference type="GO" id="GO:0004364">
    <property type="term" value="F:glutathione transferase activity"/>
    <property type="evidence" value="ECO:0007669"/>
    <property type="project" value="UniProtKB-EC"/>
</dbReference>
<dbReference type="GO" id="GO:0005737">
    <property type="term" value="C:cytoplasm"/>
    <property type="evidence" value="ECO:0007669"/>
    <property type="project" value="TreeGrafter"/>
</dbReference>
<dbReference type="Pfam" id="PF00043">
    <property type="entry name" value="GST_C"/>
    <property type="match status" value="1"/>
</dbReference>
<dbReference type="PROSITE" id="PS50405">
    <property type="entry name" value="GST_CTER"/>
    <property type="match status" value="1"/>
</dbReference>
<proteinExistence type="predicted"/>
<keyword evidence="7" id="KW-1185">Reference proteome</keyword>
<accession>A0A5D2LUM5</accession>
<evidence type="ECO:0000259" key="5">
    <source>
        <dbReference type="PROSITE" id="PS50405"/>
    </source>
</evidence>
<dbReference type="InterPro" id="IPR004046">
    <property type="entry name" value="GST_C"/>
</dbReference>